<feature type="transmembrane region" description="Helical" evidence="8">
    <location>
        <begin position="334"/>
        <end position="355"/>
    </location>
</feature>
<dbReference type="SUPFAM" id="SSF103473">
    <property type="entry name" value="MFS general substrate transporter"/>
    <property type="match status" value="1"/>
</dbReference>
<dbReference type="InterPro" id="IPR005829">
    <property type="entry name" value="Sugar_transporter_CS"/>
</dbReference>
<comment type="subcellular location">
    <subcellularLocation>
        <location evidence="1">Cell membrane</location>
        <topology evidence="1">Multi-pass membrane protein</topology>
    </subcellularLocation>
</comment>
<dbReference type="NCBIfam" id="TIGR00879">
    <property type="entry name" value="SP"/>
    <property type="match status" value="1"/>
</dbReference>
<evidence type="ECO:0000256" key="4">
    <source>
        <dbReference type="ARBA" id="ARBA00022692"/>
    </source>
</evidence>
<accession>A0ABX0Y1X6</accession>
<feature type="transmembrane region" description="Helical" evidence="8">
    <location>
        <begin position="267"/>
        <end position="291"/>
    </location>
</feature>
<dbReference type="Gene3D" id="1.20.1250.20">
    <property type="entry name" value="MFS general substrate transporter like domains"/>
    <property type="match status" value="1"/>
</dbReference>
<feature type="transmembrane region" description="Helical" evidence="8">
    <location>
        <begin position="153"/>
        <end position="171"/>
    </location>
</feature>
<reference evidence="10 11" key="1">
    <citation type="submission" date="2020-03" db="EMBL/GenBank/DDBJ databases">
        <title>WGS of the type strain of Planosporangium spp.</title>
        <authorList>
            <person name="Thawai C."/>
        </authorList>
    </citation>
    <scope>NUCLEOTIDE SEQUENCE [LARGE SCALE GENOMIC DNA]</scope>
    <source>
        <strain evidence="10 11">TBRC 5610</strain>
    </source>
</reference>
<evidence type="ECO:0000256" key="2">
    <source>
        <dbReference type="ARBA" id="ARBA00010992"/>
    </source>
</evidence>
<dbReference type="PANTHER" id="PTHR48020:SF12">
    <property type="entry name" value="PROTON MYO-INOSITOL COTRANSPORTER"/>
    <property type="match status" value="1"/>
</dbReference>
<dbReference type="PRINTS" id="PR00171">
    <property type="entry name" value="SUGRTRNSPORT"/>
</dbReference>
<evidence type="ECO:0000313" key="11">
    <source>
        <dbReference type="Proteomes" id="UP000722989"/>
    </source>
</evidence>
<dbReference type="EMBL" id="JAATVY010000011">
    <property type="protein sequence ID" value="NJC71359.1"/>
    <property type="molecule type" value="Genomic_DNA"/>
</dbReference>
<feature type="transmembrane region" description="Helical" evidence="8">
    <location>
        <begin position="29"/>
        <end position="54"/>
    </location>
</feature>
<feature type="transmembrane region" description="Helical" evidence="8">
    <location>
        <begin position="124"/>
        <end position="141"/>
    </location>
</feature>
<feature type="transmembrane region" description="Helical" evidence="8">
    <location>
        <begin position="430"/>
        <end position="448"/>
    </location>
</feature>
<dbReference type="Pfam" id="PF00083">
    <property type="entry name" value="Sugar_tr"/>
    <property type="match status" value="1"/>
</dbReference>
<organism evidence="10 11">
    <name type="scientific">Planosporangium thailandense</name>
    <dbReference type="NCBI Taxonomy" id="765197"/>
    <lineage>
        <taxon>Bacteria</taxon>
        <taxon>Bacillati</taxon>
        <taxon>Actinomycetota</taxon>
        <taxon>Actinomycetes</taxon>
        <taxon>Micromonosporales</taxon>
        <taxon>Micromonosporaceae</taxon>
        <taxon>Planosporangium</taxon>
    </lineage>
</organism>
<evidence type="ECO:0000256" key="3">
    <source>
        <dbReference type="ARBA" id="ARBA00022448"/>
    </source>
</evidence>
<feature type="transmembrane region" description="Helical" evidence="8">
    <location>
        <begin position="183"/>
        <end position="202"/>
    </location>
</feature>
<dbReference type="InterPro" id="IPR020846">
    <property type="entry name" value="MFS_dom"/>
</dbReference>
<dbReference type="PROSITE" id="PS50850">
    <property type="entry name" value="MFS"/>
    <property type="match status" value="1"/>
</dbReference>
<dbReference type="InterPro" id="IPR036259">
    <property type="entry name" value="MFS_trans_sf"/>
</dbReference>
<evidence type="ECO:0000313" key="10">
    <source>
        <dbReference type="EMBL" id="NJC71359.1"/>
    </source>
</evidence>
<feature type="domain" description="Major facilitator superfamily (MFS) profile" evidence="9">
    <location>
        <begin position="29"/>
        <end position="452"/>
    </location>
</feature>
<protein>
    <submittedName>
        <fullName evidence="10">Sugar porter family MFS transporter</fullName>
    </submittedName>
</protein>
<dbReference type="InterPro" id="IPR003663">
    <property type="entry name" value="Sugar/inositol_transpt"/>
</dbReference>
<feature type="transmembrane region" description="Helical" evidence="8">
    <location>
        <begin position="66"/>
        <end position="84"/>
    </location>
</feature>
<evidence type="ECO:0000256" key="8">
    <source>
        <dbReference type="SAM" id="Phobius"/>
    </source>
</evidence>
<sequence>MTTGIATTSTSSSPLAEVPVEGQRKVRRWGIIITLGSFLFGYDTGVVSGALLFIRRDFGLNALEQGSVVSVLLLGAIVGALATGRVADRIGRRKTLFGLAVVFVIGIAVAALATGYGMLLVGRIVMGLGVGGVSAIVPTYLSEISPPQIRGRVLTLNQLLITVGLLVSYLVDLAFSGAQNWRAMFAVGAIPAIALALCCARLPESPAWLITNGRTARAKAMIESVVDAPTADAYVEGFQRQEAQRRRERAPEEKQGLRVLLAPRVRAALVVGLTLAAIQQFGGINTIMYYAPTIMGETGLSASNSIVYSVFIGVINLAMTVVSLRLIDRVGRRPLLLASLAGMLVTVALLGLSFVVPLGPVVTLVFMLLYIMSFAIGMGPVFWVLLGEIFPPRERAEGVGAGSMVNWLSNFVVSLAFLPVVTAIGQGQTFWVFAVICAVGLWFVARYVPETRNRRFDQVNADLQTRWTGRARGTAPQPA</sequence>
<feature type="transmembrane region" description="Helical" evidence="8">
    <location>
        <begin position="407"/>
        <end position="424"/>
    </location>
</feature>
<name>A0ABX0Y1X6_9ACTN</name>
<feature type="transmembrane region" description="Helical" evidence="8">
    <location>
        <begin position="96"/>
        <end position="118"/>
    </location>
</feature>
<dbReference type="RefSeq" id="WP_167926265.1">
    <property type="nucleotide sequence ID" value="NZ_JAATVY010000011.1"/>
</dbReference>
<feature type="transmembrane region" description="Helical" evidence="8">
    <location>
        <begin position="361"/>
        <end position="386"/>
    </location>
</feature>
<keyword evidence="4 8" id="KW-0812">Transmembrane</keyword>
<dbReference type="Proteomes" id="UP000722989">
    <property type="component" value="Unassembled WGS sequence"/>
</dbReference>
<dbReference type="PANTHER" id="PTHR48020">
    <property type="entry name" value="PROTON MYO-INOSITOL COTRANSPORTER"/>
    <property type="match status" value="1"/>
</dbReference>
<dbReference type="PROSITE" id="PS00217">
    <property type="entry name" value="SUGAR_TRANSPORT_2"/>
    <property type="match status" value="1"/>
</dbReference>
<gene>
    <name evidence="10" type="ORF">HC031_16785</name>
</gene>
<dbReference type="InterPro" id="IPR050814">
    <property type="entry name" value="Myo-inositol_Transporter"/>
</dbReference>
<dbReference type="PROSITE" id="PS00216">
    <property type="entry name" value="SUGAR_TRANSPORT_1"/>
    <property type="match status" value="2"/>
</dbReference>
<keyword evidence="11" id="KW-1185">Reference proteome</keyword>
<proteinExistence type="inferred from homology"/>
<evidence type="ECO:0000256" key="1">
    <source>
        <dbReference type="ARBA" id="ARBA00004651"/>
    </source>
</evidence>
<keyword evidence="3 7" id="KW-0813">Transport</keyword>
<keyword evidence="6 8" id="KW-0472">Membrane</keyword>
<evidence type="ECO:0000256" key="5">
    <source>
        <dbReference type="ARBA" id="ARBA00022989"/>
    </source>
</evidence>
<comment type="caution">
    <text evidence="10">The sequence shown here is derived from an EMBL/GenBank/DDBJ whole genome shotgun (WGS) entry which is preliminary data.</text>
</comment>
<evidence type="ECO:0000256" key="6">
    <source>
        <dbReference type="ARBA" id="ARBA00023136"/>
    </source>
</evidence>
<evidence type="ECO:0000256" key="7">
    <source>
        <dbReference type="RuleBase" id="RU003346"/>
    </source>
</evidence>
<comment type="similarity">
    <text evidence="2 7">Belongs to the major facilitator superfamily. Sugar transporter (TC 2.A.1.1) family.</text>
</comment>
<keyword evidence="5 8" id="KW-1133">Transmembrane helix</keyword>
<dbReference type="InterPro" id="IPR005828">
    <property type="entry name" value="MFS_sugar_transport-like"/>
</dbReference>
<evidence type="ECO:0000259" key="9">
    <source>
        <dbReference type="PROSITE" id="PS50850"/>
    </source>
</evidence>
<feature type="transmembrane region" description="Helical" evidence="8">
    <location>
        <begin position="306"/>
        <end position="327"/>
    </location>
</feature>